<dbReference type="InterPro" id="IPR009081">
    <property type="entry name" value="PP-bd_ACP"/>
</dbReference>
<accession>A0A1V1NZL8</accession>
<dbReference type="PANTHER" id="PTHR43775:SF37">
    <property type="entry name" value="SI:DKEY-61P9.11"/>
    <property type="match status" value="1"/>
</dbReference>
<dbReference type="Gene3D" id="3.30.70.3290">
    <property type="match status" value="1"/>
</dbReference>
<dbReference type="PROSITE" id="PS50075">
    <property type="entry name" value="CARRIER"/>
    <property type="match status" value="1"/>
</dbReference>
<dbReference type="SUPFAM" id="SSF47336">
    <property type="entry name" value="ACP-like"/>
    <property type="match status" value="1"/>
</dbReference>
<sequence length="313" mass="35607">MSVSTQQFVPLSAKNEDSLKAYAAQLADFLNNQSTLAFSDIVYTLQTGREAMPYRLAILAQSTDELVQKLGSFVQSGVNDSMSILSGHTEKNVSWIFDNDDIDRKYLQDIIASQNMKKLARLWINGVQFDFRALYAEEDTCRRIPLPTYAFQKERYWMFDPLEQAPIPVQEEVSDKIISSKPPEIEIQKDQQSEKEICEKLQHMLAELMGFIPPKLPDIHEGFFDMGMESVTAVAFQKEVDEKFGISIDDTATFDYPNLSDLAAYVFTLISENSIMDREPLIDVNGLIDEIPDEIESLSIDDVVERLTDVMEN</sequence>
<dbReference type="GO" id="GO:0031177">
    <property type="term" value="F:phosphopantetheine binding"/>
    <property type="evidence" value="ECO:0007669"/>
    <property type="project" value="InterPro"/>
</dbReference>
<dbReference type="InterPro" id="IPR050091">
    <property type="entry name" value="PKS_NRPS_Biosynth_Enz"/>
</dbReference>
<protein>
    <recommendedName>
        <fullName evidence="3">Carrier domain-containing protein</fullName>
    </recommendedName>
</protein>
<keyword evidence="1" id="KW-0596">Phosphopantetheine</keyword>
<keyword evidence="2" id="KW-0597">Phosphoprotein</keyword>
<dbReference type="SMART" id="SM01294">
    <property type="entry name" value="PKS_PP_betabranch"/>
    <property type="match status" value="1"/>
</dbReference>
<evidence type="ECO:0000313" key="5">
    <source>
        <dbReference type="Proteomes" id="UP000189670"/>
    </source>
</evidence>
<dbReference type="GO" id="GO:0006633">
    <property type="term" value="P:fatty acid biosynthetic process"/>
    <property type="evidence" value="ECO:0007669"/>
    <property type="project" value="TreeGrafter"/>
</dbReference>
<dbReference type="Proteomes" id="UP000189670">
    <property type="component" value="Unassembled WGS sequence"/>
</dbReference>
<dbReference type="PANTHER" id="PTHR43775">
    <property type="entry name" value="FATTY ACID SYNTHASE"/>
    <property type="match status" value="1"/>
</dbReference>
<comment type="caution">
    <text evidence="4">The sequence shown here is derived from an EMBL/GenBank/DDBJ whole genome shotgun (WGS) entry which is preliminary data.</text>
</comment>
<evidence type="ECO:0000256" key="2">
    <source>
        <dbReference type="ARBA" id="ARBA00022553"/>
    </source>
</evidence>
<dbReference type="Gene3D" id="1.10.1200.10">
    <property type="entry name" value="ACP-like"/>
    <property type="match status" value="1"/>
</dbReference>
<dbReference type="SMART" id="SM00823">
    <property type="entry name" value="PKS_PP"/>
    <property type="match status" value="1"/>
</dbReference>
<evidence type="ECO:0000256" key="1">
    <source>
        <dbReference type="ARBA" id="ARBA00022450"/>
    </source>
</evidence>
<dbReference type="EMBL" id="ATBP01001098">
    <property type="protein sequence ID" value="ETR68057.1"/>
    <property type="molecule type" value="Genomic_DNA"/>
</dbReference>
<proteinExistence type="predicted"/>
<dbReference type="InterPro" id="IPR020806">
    <property type="entry name" value="PKS_PP-bd"/>
</dbReference>
<dbReference type="Pfam" id="PF00550">
    <property type="entry name" value="PP-binding"/>
    <property type="match status" value="1"/>
</dbReference>
<dbReference type="GO" id="GO:0004312">
    <property type="term" value="F:fatty acid synthase activity"/>
    <property type="evidence" value="ECO:0007669"/>
    <property type="project" value="TreeGrafter"/>
</dbReference>
<dbReference type="AlphaFoldDB" id="A0A1V1NZL8"/>
<gene>
    <name evidence="4" type="ORF">OMM_04793</name>
</gene>
<name>A0A1V1NZL8_9BACT</name>
<dbReference type="GO" id="GO:0071770">
    <property type="term" value="P:DIM/DIP cell wall layer assembly"/>
    <property type="evidence" value="ECO:0007669"/>
    <property type="project" value="TreeGrafter"/>
</dbReference>
<dbReference type="InterPro" id="IPR036736">
    <property type="entry name" value="ACP-like_sf"/>
</dbReference>
<dbReference type="Pfam" id="PF22621">
    <property type="entry name" value="CurL-like_PKS_C"/>
    <property type="match status" value="1"/>
</dbReference>
<reference evidence="5" key="1">
    <citation type="submission" date="2012-11" db="EMBL/GenBank/DDBJ databases">
        <authorList>
            <person name="Lucero-Rivera Y.E."/>
            <person name="Tovar-Ramirez D."/>
        </authorList>
    </citation>
    <scope>NUCLEOTIDE SEQUENCE [LARGE SCALE GENOMIC DNA]</scope>
    <source>
        <strain evidence="5">Araruama</strain>
    </source>
</reference>
<dbReference type="GO" id="GO:0005886">
    <property type="term" value="C:plasma membrane"/>
    <property type="evidence" value="ECO:0007669"/>
    <property type="project" value="TreeGrafter"/>
</dbReference>
<evidence type="ECO:0000259" key="3">
    <source>
        <dbReference type="PROSITE" id="PS50075"/>
    </source>
</evidence>
<evidence type="ECO:0000313" key="4">
    <source>
        <dbReference type="EMBL" id="ETR68057.1"/>
    </source>
</evidence>
<feature type="domain" description="Carrier" evidence="3">
    <location>
        <begin position="195"/>
        <end position="270"/>
    </location>
</feature>
<organism evidence="4 5">
    <name type="scientific">Candidatus Magnetoglobus multicellularis str. Araruama</name>
    <dbReference type="NCBI Taxonomy" id="890399"/>
    <lineage>
        <taxon>Bacteria</taxon>
        <taxon>Pseudomonadati</taxon>
        <taxon>Thermodesulfobacteriota</taxon>
        <taxon>Desulfobacteria</taxon>
        <taxon>Desulfobacterales</taxon>
        <taxon>Desulfobacteraceae</taxon>
        <taxon>Candidatus Magnetoglobus</taxon>
    </lineage>
</organism>
<dbReference type="GO" id="GO:0005737">
    <property type="term" value="C:cytoplasm"/>
    <property type="evidence" value="ECO:0007669"/>
    <property type="project" value="UniProtKB-SubCell"/>
</dbReference>